<evidence type="ECO:0000313" key="1">
    <source>
        <dbReference type="EMBL" id="PWG82774.1"/>
    </source>
</evidence>
<dbReference type="PANTHER" id="PTHR42637">
    <property type="entry name" value="TRNA-(MS[2]IO[6]A)-HYDROXYLASE"/>
    <property type="match status" value="1"/>
</dbReference>
<name>A0A2U2PN96_9SPHI</name>
<accession>A0A2U2PN96</accession>
<dbReference type="Proteomes" id="UP000245647">
    <property type="component" value="Unassembled WGS sequence"/>
</dbReference>
<dbReference type="Gene3D" id="1.20.1260.10">
    <property type="match status" value="1"/>
</dbReference>
<dbReference type="InterPro" id="IPR012347">
    <property type="entry name" value="Ferritin-like"/>
</dbReference>
<dbReference type="SUPFAM" id="SSF47240">
    <property type="entry name" value="Ferritin-like"/>
    <property type="match status" value="1"/>
</dbReference>
<dbReference type="OrthoDB" id="9802518at2"/>
<dbReference type="PIRSF" id="PIRSF020736">
    <property type="entry name" value="MiaE"/>
    <property type="match status" value="1"/>
</dbReference>
<dbReference type="AlphaFoldDB" id="A0A2U2PN96"/>
<protein>
    <submittedName>
        <fullName evidence="1">tRNA 2-methylthio-N6-isopentenyl adenosine(37) hydroxylase MiaE</fullName>
    </submittedName>
</protein>
<dbReference type="InterPro" id="IPR009078">
    <property type="entry name" value="Ferritin-like_SF"/>
</dbReference>
<reference evidence="1 2" key="1">
    <citation type="submission" date="2018-04" db="EMBL/GenBank/DDBJ databases">
        <title>Pedobacter chongqingensis sp. nov., isolated from a rottenly hemp rope.</title>
        <authorList>
            <person name="Cai Y."/>
        </authorList>
    </citation>
    <scope>NUCLEOTIDE SEQUENCE [LARGE SCALE GENOMIC DNA]</scope>
    <source>
        <strain evidence="1 2">FJ4-8</strain>
    </source>
</reference>
<keyword evidence="2" id="KW-1185">Reference proteome</keyword>
<dbReference type="Pfam" id="PF06175">
    <property type="entry name" value="MiaE"/>
    <property type="match status" value="1"/>
</dbReference>
<gene>
    <name evidence="1" type="ORF">DDR33_02285</name>
</gene>
<dbReference type="PANTHER" id="PTHR42637:SF1">
    <property type="entry name" value="TRNA 2-(METHYLSULFANYL)-N(6)-ISOPENTENYLADENOSINE(37) HYDROXYLASE"/>
    <property type="match status" value="1"/>
</dbReference>
<sequence length="194" mass="22644">MLKLKLPTDPRWVKNVVESNIEEILTDHAFCEQKAASNAITLIVQNPELSDLVQEMAELAKEEMDHFKRVHDIILERGYTLGRERKDDYVNELLKFLKKGGSRREQLTDRLLFAAMIEARSCERFKVLSENINDPFLSSFYHELMISEATHYTTFIKLAKKYADGIDVDKRWNDFLEYEAVVIQNYGKKETVHG</sequence>
<proteinExistence type="predicted"/>
<comment type="caution">
    <text evidence="1">The sequence shown here is derived from an EMBL/GenBank/DDBJ whole genome shotgun (WGS) entry which is preliminary data.</text>
</comment>
<dbReference type="InterPro" id="IPR010386">
    <property type="entry name" value="tRNA-Hydrxlase_MiaE"/>
</dbReference>
<organism evidence="1 2">
    <name type="scientific">Pararcticibacter amylolyticus</name>
    <dbReference type="NCBI Taxonomy" id="2173175"/>
    <lineage>
        <taxon>Bacteria</taxon>
        <taxon>Pseudomonadati</taxon>
        <taxon>Bacteroidota</taxon>
        <taxon>Sphingobacteriia</taxon>
        <taxon>Sphingobacteriales</taxon>
        <taxon>Sphingobacteriaceae</taxon>
        <taxon>Pararcticibacter</taxon>
    </lineage>
</organism>
<dbReference type="GO" id="GO:0045301">
    <property type="term" value="F:tRNA 2-(methylsulfanyl)-N(6)-isopentenyladenosine(37) hydroxylase activity"/>
    <property type="evidence" value="ECO:0007669"/>
    <property type="project" value="InterPro"/>
</dbReference>
<dbReference type="GO" id="GO:0006400">
    <property type="term" value="P:tRNA modification"/>
    <property type="evidence" value="ECO:0007669"/>
    <property type="project" value="InterPro"/>
</dbReference>
<dbReference type="EMBL" id="QEAS01000001">
    <property type="protein sequence ID" value="PWG82774.1"/>
    <property type="molecule type" value="Genomic_DNA"/>
</dbReference>
<evidence type="ECO:0000313" key="2">
    <source>
        <dbReference type="Proteomes" id="UP000245647"/>
    </source>
</evidence>
<dbReference type="CDD" id="cd07910">
    <property type="entry name" value="MiaE"/>
    <property type="match status" value="1"/>
</dbReference>